<dbReference type="Gene3D" id="2.60.40.10">
    <property type="entry name" value="Immunoglobulins"/>
    <property type="match status" value="1"/>
</dbReference>
<protein>
    <submittedName>
        <fullName evidence="2">Uncharacterized protein</fullName>
    </submittedName>
</protein>
<dbReference type="AlphaFoldDB" id="A0A5E4DDE4"/>
<dbReference type="InterPro" id="IPR013783">
    <property type="entry name" value="Ig-like_fold"/>
</dbReference>
<dbReference type="Proteomes" id="UP000335636">
    <property type="component" value="Unassembled WGS sequence"/>
</dbReference>
<evidence type="ECO:0000313" key="2">
    <source>
        <dbReference type="EMBL" id="VTJ91182.1"/>
    </source>
</evidence>
<sequence length="163" mass="16466">MRAVTPALGGTYRCYGSHSSSPYLLSQSSDTPGRCSFSWEASDPILCELKDSLRALPRTALGGMGVRGPREGRPVGLTPQRGGANGVLQPVHPPTTGIRKVQVRTGGSWGGQAGPSGGPSPPPSGPRSTAGGPEDQPLTPMDPGPQSGELGALVGDGSRAGLS</sequence>
<proteinExistence type="predicted"/>
<accession>A0A5E4DDE4</accession>
<keyword evidence="3" id="KW-1185">Reference proteome</keyword>
<evidence type="ECO:0000256" key="1">
    <source>
        <dbReference type="SAM" id="MobiDB-lite"/>
    </source>
</evidence>
<gene>
    <name evidence="2" type="ORF">MONAX_5E008559</name>
</gene>
<name>A0A5E4DDE4_MARMO</name>
<feature type="region of interest" description="Disordered" evidence="1">
    <location>
        <begin position="60"/>
        <end position="163"/>
    </location>
</feature>
<dbReference type="EMBL" id="CABDUW010006664">
    <property type="protein sequence ID" value="VTJ91182.1"/>
    <property type="molecule type" value="Genomic_DNA"/>
</dbReference>
<comment type="caution">
    <text evidence="2">The sequence shown here is derived from an EMBL/GenBank/DDBJ whole genome shotgun (WGS) entry which is preliminary data.</text>
</comment>
<evidence type="ECO:0000313" key="3">
    <source>
        <dbReference type="Proteomes" id="UP000335636"/>
    </source>
</evidence>
<reference evidence="2" key="1">
    <citation type="submission" date="2019-04" db="EMBL/GenBank/DDBJ databases">
        <authorList>
            <person name="Alioto T."/>
            <person name="Alioto T."/>
        </authorList>
    </citation>
    <scope>NUCLEOTIDE SEQUENCE [LARGE SCALE GENOMIC DNA]</scope>
</reference>
<feature type="compositionally biased region" description="Gly residues" evidence="1">
    <location>
        <begin position="107"/>
        <end position="117"/>
    </location>
</feature>
<organism evidence="2 3">
    <name type="scientific">Marmota monax</name>
    <name type="common">Woodchuck</name>
    <dbReference type="NCBI Taxonomy" id="9995"/>
    <lineage>
        <taxon>Eukaryota</taxon>
        <taxon>Metazoa</taxon>
        <taxon>Chordata</taxon>
        <taxon>Craniata</taxon>
        <taxon>Vertebrata</taxon>
        <taxon>Euteleostomi</taxon>
        <taxon>Mammalia</taxon>
        <taxon>Eutheria</taxon>
        <taxon>Euarchontoglires</taxon>
        <taxon>Glires</taxon>
        <taxon>Rodentia</taxon>
        <taxon>Sciuromorpha</taxon>
        <taxon>Sciuridae</taxon>
        <taxon>Xerinae</taxon>
        <taxon>Marmotini</taxon>
        <taxon>Marmota</taxon>
    </lineage>
</organism>